<accession>A0A0B5KQE4</accession>
<feature type="compositionally biased region" description="Basic and acidic residues" evidence="1">
    <location>
        <begin position="50"/>
        <end position="59"/>
    </location>
</feature>
<proteinExistence type="predicted"/>
<dbReference type="EMBL" id="KF831414">
    <property type="protein sequence ID" value="AJG37897.1"/>
    <property type="molecule type" value="Genomic_DNA"/>
</dbReference>
<feature type="region of interest" description="Disordered" evidence="1">
    <location>
        <begin position="1"/>
        <end position="59"/>
    </location>
</feature>
<reference evidence="2" key="1">
    <citation type="journal article" date="2015" name="Environ. Microbiol.">
        <title>Pressure adaptation is linked to thermal adaptation in salt-saturated marine habitats.</title>
        <authorList>
            <consortium name="The MAMBA Consortium"/>
            <person name="Alcaide M."/>
            <person name="Stogios P.J."/>
            <person name="Lafraya A."/>
            <person name="Tchigvintsev A."/>
            <person name="Flick R."/>
            <person name="Bargiela R."/>
            <person name="Chernikova T.N."/>
            <person name="Reva O.N."/>
            <person name="Hai T."/>
            <person name="Leggewie C.C."/>
            <person name="Katzke N."/>
            <person name="La Cono V."/>
            <person name="Matesanz R."/>
            <person name="Jebbar M."/>
            <person name="Jaeger K.E."/>
            <person name="Yakimov M.M."/>
            <person name="Yakunin A.F."/>
            <person name="Golyshin P.N."/>
            <person name="Golyshina O.V."/>
            <person name="Savchenko A."/>
            <person name="Ferrer M."/>
        </authorList>
    </citation>
    <scope>NUCLEOTIDE SEQUENCE</scope>
</reference>
<evidence type="ECO:0000313" key="2">
    <source>
        <dbReference type="EMBL" id="AJG37897.1"/>
    </source>
</evidence>
<feature type="compositionally biased region" description="Basic and acidic residues" evidence="1">
    <location>
        <begin position="12"/>
        <end position="28"/>
    </location>
</feature>
<organism evidence="2">
    <name type="scientific">Firmicutes bacterium enrichment culture clone fosmid MGS-M1</name>
    <dbReference type="NCBI Taxonomy" id="1549348"/>
    <lineage>
        <taxon>Bacteria</taxon>
        <taxon>Bacillati</taxon>
        <taxon>Bacillota</taxon>
        <taxon>environmental samples</taxon>
    </lineage>
</organism>
<name>A0A0B5KQE4_9FIRM</name>
<sequence length="59" mass="6766">MSNRIKIKKPKSKESEIEHKADHKESKKAGKFLKAKQEKGTQKSSFSGKATKEYSRKKT</sequence>
<feature type="compositionally biased region" description="Basic residues" evidence="1">
    <location>
        <begin position="1"/>
        <end position="11"/>
    </location>
</feature>
<protein>
    <submittedName>
        <fullName evidence="2">Uncharacterized protein</fullName>
    </submittedName>
</protein>
<evidence type="ECO:0000256" key="1">
    <source>
        <dbReference type="SAM" id="MobiDB-lite"/>
    </source>
</evidence>
<dbReference type="AlphaFoldDB" id="A0A0B5KQE4"/>